<accession>A0ABX8IY11</accession>
<gene>
    <name evidence="1" type="ORF">KQ248_08080</name>
</gene>
<proteinExistence type="predicted"/>
<dbReference type="EMBL" id="CP076683">
    <property type="protein sequence ID" value="QWV18605.1"/>
    <property type="molecule type" value="Genomic_DNA"/>
</dbReference>
<reference evidence="1 2" key="1">
    <citation type="submission" date="2021-06" db="EMBL/GenBank/DDBJ databases">
        <title>Microbial metabolic specificity influences pelagic lipid remineralization.</title>
        <authorList>
            <person name="Behrendt L."/>
            <person name="Hunter J.E."/>
            <person name="Alcolombri U."/>
            <person name="Smriga S."/>
            <person name="Mincer T."/>
            <person name="Lowenstein D.P."/>
            <person name="Peaudecerf F.J."/>
            <person name="Fernandez V.I."/>
            <person name="Fredricks H."/>
            <person name="Almblad H."/>
            <person name="Harrison J.J."/>
            <person name="Stocker R."/>
            <person name="Van Mooy B.A.S."/>
        </authorList>
    </citation>
    <scope>NUCLEOTIDE SEQUENCE [LARGE SCALE GENOMIC DNA]</scope>
    <source>
        <strain evidence="1 2">A252</strain>
    </source>
</reference>
<dbReference type="Proteomes" id="UP000683436">
    <property type="component" value="Chromosome"/>
</dbReference>
<name>A0ABX8IY11_9GAMM</name>
<sequence>MFRTMREAELMPGLIHPTSDFQFWSFVELETVWPWFHVETIDSSGDGHHKGTVLAPNVQLLKDLVCCRVTTAWVNQVQIVTPGCINGSGSWKMEILERLYEVVDSDGSVLGHDYQVSTGKVYSTVVDRCQNGSPKLLYISVNSK</sequence>
<keyword evidence="2" id="KW-1185">Reference proteome</keyword>
<evidence type="ECO:0000313" key="2">
    <source>
        <dbReference type="Proteomes" id="UP000683436"/>
    </source>
</evidence>
<evidence type="ECO:0000313" key="1">
    <source>
        <dbReference type="EMBL" id="QWV18605.1"/>
    </source>
</evidence>
<organism evidence="1 2">
    <name type="scientific">Stutzerimonas zhaodongensis</name>
    <dbReference type="NCBI Taxonomy" id="1176257"/>
    <lineage>
        <taxon>Bacteria</taxon>
        <taxon>Pseudomonadati</taxon>
        <taxon>Pseudomonadota</taxon>
        <taxon>Gammaproteobacteria</taxon>
        <taxon>Pseudomonadales</taxon>
        <taxon>Pseudomonadaceae</taxon>
        <taxon>Stutzerimonas</taxon>
    </lineage>
</organism>
<protein>
    <submittedName>
        <fullName evidence="1">Uncharacterized protein</fullName>
    </submittedName>
</protein>
<dbReference type="RefSeq" id="WP_216707148.1">
    <property type="nucleotide sequence ID" value="NZ_CP076683.1"/>
</dbReference>